<evidence type="ECO:0008006" key="3">
    <source>
        <dbReference type="Google" id="ProtNLM"/>
    </source>
</evidence>
<comment type="caution">
    <text evidence="1">The sequence shown here is derived from an EMBL/GenBank/DDBJ whole genome shotgun (WGS) entry which is preliminary data.</text>
</comment>
<dbReference type="Proteomes" id="UP000529946">
    <property type="component" value="Unassembled WGS sequence"/>
</dbReference>
<protein>
    <recommendedName>
        <fullName evidence="3">Lipoprotein</fullName>
    </recommendedName>
</protein>
<organism evidence="1 2">
    <name type="scientific">Brevundimonas lenta</name>
    <dbReference type="NCBI Taxonomy" id="424796"/>
    <lineage>
        <taxon>Bacteria</taxon>
        <taxon>Pseudomonadati</taxon>
        <taxon>Pseudomonadota</taxon>
        <taxon>Alphaproteobacteria</taxon>
        <taxon>Caulobacterales</taxon>
        <taxon>Caulobacteraceae</taxon>
        <taxon>Brevundimonas</taxon>
    </lineage>
</organism>
<keyword evidence="2" id="KW-1185">Reference proteome</keyword>
<evidence type="ECO:0000313" key="1">
    <source>
        <dbReference type="EMBL" id="MBB4081509.1"/>
    </source>
</evidence>
<dbReference type="AlphaFoldDB" id="A0A7W6JAF6"/>
<name>A0A7W6JAF6_9CAUL</name>
<proteinExistence type="predicted"/>
<evidence type="ECO:0000313" key="2">
    <source>
        <dbReference type="Proteomes" id="UP000529946"/>
    </source>
</evidence>
<dbReference type="PROSITE" id="PS51257">
    <property type="entry name" value="PROKAR_LIPOPROTEIN"/>
    <property type="match status" value="1"/>
</dbReference>
<gene>
    <name evidence="1" type="ORF">GGR12_000348</name>
</gene>
<accession>A0A7W6JAF6</accession>
<reference evidence="1 2" key="1">
    <citation type="submission" date="2020-08" db="EMBL/GenBank/DDBJ databases">
        <title>Genomic Encyclopedia of Type Strains, Phase IV (KMG-IV): sequencing the most valuable type-strain genomes for metagenomic binning, comparative biology and taxonomic classification.</title>
        <authorList>
            <person name="Goeker M."/>
        </authorList>
    </citation>
    <scope>NUCLEOTIDE SEQUENCE [LARGE SCALE GENOMIC DNA]</scope>
    <source>
        <strain evidence="1 2">DSM 23960</strain>
    </source>
</reference>
<dbReference type="RefSeq" id="WP_183202246.1">
    <property type="nucleotide sequence ID" value="NZ_BAAAER010000002.1"/>
</dbReference>
<dbReference type="EMBL" id="JACIDM010000001">
    <property type="protein sequence ID" value="MBB4081509.1"/>
    <property type="molecule type" value="Genomic_DNA"/>
</dbReference>
<sequence length="164" mass="17130">MRRLILPALLFLAACSPESEPEGPGLSFRVDSGALAWSVADGAPAALVLSRETTPGTARPVLIISCDGLKTGGLDVRLFRAEPTLTPLELTAGAATLTVPGQPGQVGDQTRLKGEGELPADWAGAIAGARMLKLRYGDQGIEVQGPGREMADAFGRHCRTLERA</sequence>